<keyword evidence="1" id="KW-0812">Transmembrane</keyword>
<dbReference type="Gene3D" id="3.30.70.1430">
    <property type="entry name" value="Multidrug efflux transporter AcrB pore domain"/>
    <property type="match status" value="2"/>
</dbReference>
<gene>
    <name evidence="2" type="ORF">G4L39_13745</name>
</gene>
<feature type="transmembrane region" description="Helical" evidence="1">
    <location>
        <begin position="1046"/>
        <end position="1067"/>
    </location>
</feature>
<feature type="transmembrane region" description="Helical" evidence="1">
    <location>
        <begin position="496"/>
        <end position="520"/>
    </location>
</feature>
<protein>
    <submittedName>
        <fullName evidence="2">Efflux RND transporter permease subunit</fullName>
    </submittedName>
</protein>
<dbReference type="Proteomes" id="UP000477311">
    <property type="component" value="Unassembled WGS sequence"/>
</dbReference>
<comment type="caution">
    <text evidence="2">The sequence shown here is derived from an EMBL/GenBank/DDBJ whole genome shotgun (WGS) entry which is preliminary data.</text>
</comment>
<feature type="transmembrane region" description="Helical" evidence="1">
    <location>
        <begin position="469"/>
        <end position="490"/>
    </location>
</feature>
<dbReference type="InterPro" id="IPR001036">
    <property type="entry name" value="Acrflvin-R"/>
</dbReference>
<dbReference type="PANTHER" id="PTHR32063">
    <property type="match status" value="1"/>
</dbReference>
<dbReference type="Gene3D" id="3.30.70.1320">
    <property type="entry name" value="Multidrug efflux transporter AcrB pore domain like"/>
    <property type="match status" value="1"/>
</dbReference>
<proteinExistence type="predicted"/>
<organism evidence="2 3">
    <name type="scientific">Limisphaera ngatamarikiensis</name>
    <dbReference type="NCBI Taxonomy" id="1324935"/>
    <lineage>
        <taxon>Bacteria</taxon>
        <taxon>Pseudomonadati</taxon>
        <taxon>Verrucomicrobiota</taxon>
        <taxon>Verrucomicrobiia</taxon>
        <taxon>Limisphaerales</taxon>
        <taxon>Limisphaeraceae</taxon>
        <taxon>Limisphaera</taxon>
    </lineage>
</organism>
<dbReference type="SUPFAM" id="SSF82866">
    <property type="entry name" value="Multidrug efflux transporter AcrB transmembrane domain"/>
    <property type="match status" value="2"/>
</dbReference>
<feature type="transmembrane region" description="Helical" evidence="1">
    <location>
        <begin position="1073"/>
        <end position="1098"/>
    </location>
</feature>
<feature type="transmembrane region" description="Helical" evidence="1">
    <location>
        <begin position="572"/>
        <end position="593"/>
    </location>
</feature>
<dbReference type="PRINTS" id="PR00702">
    <property type="entry name" value="ACRIFLAVINRP"/>
</dbReference>
<dbReference type="Gene3D" id="3.30.2090.10">
    <property type="entry name" value="Multidrug efflux transporter AcrB TolC docking domain, DN and DC subdomains"/>
    <property type="match status" value="2"/>
</dbReference>
<feature type="transmembrane region" description="Helical" evidence="1">
    <location>
        <begin position="390"/>
        <end position="410"/>
    </location>
</feature>
<sequence>MNQGTLKHTPAVHAGLGVAGRLARAFIDSKLTPLLVVTSVLLGVFAVLMLPREEEPQIKVPMVDVMVSMPGASAREIEERVTRPMEKLLWEIPGVEYIYSTSKEGESLVIVRYKVGSDPTESLVKLTEKLRSNFDRIPHGVGQPLIKLKSIDDVPILALTFHSPNHDHLTLRRLVAQVDDAVKQVPEVAETMIIGGARRQVRVLLDPVRLAARNLSPVGLIPMLQQANRQYRAGGLTGDDREVIIETGGFLRNAEEVGQVVVGVHGGKPVYLRDVADIVDGAEEPTQYVLFGYGAARRGGEPLPEEEPAVTLTVAKRPGANAITVANRVLRKIETLRGTLIPADVQVSITRHYGETAAEKSDELLLHMGIAVFGVSLLIWITLGMREAGIVGVAIPATLALTLLVFYLTGFTLNRITLFALIFSIGILVDDAIVVVENIVRHFHLPHNRGRPWSEIAIEAVREVGNPTILATFAVIAAVLPMAFVGGLMGPYMRPIPIGASAAMFWSLLIAFIVTPWASIRILRWGRKYRRLTEGAAAGPAPRTHAEHPEDAFTRLYRHFMGPLIAHPRWRWLFLGGIAMLLLAAMATVPLGWVKVKMLPFDNKSEFQIILNMPEGSSLERTARAAREIAAAVRTEPEVTDYQIYVGTAAPFNFNGLVRHYFMRRGAHVADLQINLLPKGQRRAQSHDIAKRVRPRVAEIAEKYGARVAVTEVPPGPPVLQTLVAEVYGPSEEDRLRLAEEVRRIFKSTPGVVDVDAYIEADQPRARFVIDKEKAALHGISAETISRTLQIAVGGLSIDLVHQPREKEDVNLVLELPRWARTSPEELLALWVRSGDANALPEPGAAGGPPPLIPLRELVRVEYDIADKSIYHKNLMPVTYVIGDVAGEAESPVYAILKMNRALRQLDTRLFGGDGAPLKIYNARMPFTDLAPAIKWDGEWHITLEVFRDLGLAFAAVLVLIYALMVGWFRSFLTPWIVMAAIPFSLIGILPAHGGMGAFFTATSMIGFMAGAGIVVRNSIILVDFIEQRLAEGLPLAEAVVDAGAVRFRPMLLTAMAVVVGAAVILADPIFNGLAISLMAGEVASLLISRMAVPVLYYMAYRHVYEKPAEGGIPVTAS</sequence>
<keyword evidence="1" id="KW-0472">Membrane</keyword>
<dbReference type="Gene3D" id="3.30.70.1440">
    <property type="entry name" value="Multidrug efflux transporter AcrB pore domain"/>
    <property type="match status" value="1"/>
</dbReference>
<reference evidence="2 3" key="1">
    <citation type="submission" date="2020-02" db="EMBL/GenBank/DDBJ databases">
        <title>Draft genome sequence of Limisphaera ngatamarikiensis NGM72.4T, a thermophilic Verrucomicrobia grouped in subdivision 3.</title>
        <authorList>
            <person name="Carere C.R."/>
            <person name="Steen J."/>
            <person name="Hugenholtz P."/>
            <person name="Stott M.B."/>
        </authorList>
    </citation>
    <scope>NUCLEOTIDE SEQUENCE [LARGE SCALE GENOMIC DNA]</scope>
    <source>
        <strain evidence="2 3">NGM72.4</strain>
    </source>
</reference>
<dbReference type="Gene3D" id="1.20.1640.10">
    <property type="entry name" value="Multidrug efflux transporter AcrB transmembrane domain"/>
    <property type="match status" value="2"/>
</dbReference>
<dbReference type="GO" id="GO:0042910">
    <property type="term" value="F:xenobiotic transmembrane transporter activity"/>
    <property type="evidence" value="ECO:0007669"/>
    <property type="project" value="TreeGrafter"/>
</dbReference>
<evidence type="ECO:0000313" key="2">
    <source>
        <dbReference type="EMBL" id="NGO40446.1"/>
    </source>
</evidence>
<dbReference type="SUPFAM" id="SSF82714">
    <property type="entry name" value="Multidrug efflux transporter AcrB TolC docking domain, DN and DC subdomains"/>
    <property type="match status" value="2"/>
</dbReference>
<feature type="transmembrane region" description="Helical" evidence="1">
    <location>
        <begin position="31"/>
        <end position="50"/>
    </location>
</feature>
<evidence type="ECO:0000313" key="3">
    <source>
        <dbReference type="Proteomes" id="UP000477311"/>
    </source>
</evidence>
<feature type="transmembrane region" description="Helical" evidence="1">
    <location>
        <begin position="950"/>
        <end position="969"/>
    </location>
</feature>
<dbReference type="AlphaFoldDB" id="A0A6M1RL02"/>
<dbReference type="GO" id="GO:0005886">
    <property type="term" value="C:plasma membrane"/>
    <property type="evidence" value="ECO:0007669"/>
    <property type="project" value="TreeGrafter"/>
</dbReference>
<dbReference type="PANTHER" id="PTHR32063:SF16">
    <property type="entry name" value="CATION EFFLUX SYSTEM (ACRB_ACRD_ACRF FAMILY)"/>
    <property type="match status" value="1"/>
</dbReference>
<dbReference type="EMBL" id="JAAKYA010000092">
    <property type="protein sequence ID" value="NGO40446.1"/>
    <property type="molecule type" value="Genomic_DNA"/>
</dbReference>
<accession>A0A6M1RL02</accession>
<feature type="transmembrane region" description="Helical" evidence="1">
    <location>
        <begin position="1006"/>
        <end position="1026"/>
    </location>
</feature>
<dbReference type="SUPFAM" id="SSF82693">
    <property type="entry name" value="Multidrug efflux transporter AcrB pore domain, PN1, PN2, PC1 and PC2 subdomains"/>
    <property type="match status" value="3"/>
</dbReference>
<evidence type="ECO:0000256" key="1">
    <source>
        <dbReference type="SAM" id="Phobius"/>
    </source>
</evidence>
<keyword evidence="3" id="KW-1185">Reference proteome</keyword>
<feature type="transmembrane region" description="Helical" evidence="1">
    <location>
        <begin position="364"/>
        <end position="383"/>
    </location>
</feature>
<feature type="transmembrane region" description="Helical" evidence="1">
    <location>
        <begin position="416"/>
        <end position="440"/>
    </location>
</feature>
<keyword evidence="1" id="KW-1133">Transmembrane helix</keyword>
<dbReference type="InterPro" id="IPR027463">
    <property type="entry name" value="AcrB_DN_DC_subdom"/>
</dbReference>
<dbReference type="RefSeq" id="WP_165109055.1">
    <property type="nucleotide sequence ID" value="NZ_JAAKYA010000092.1"/>
</dbReference>
<dbReference type="Pfam" id="PF00873">
    <property type="entry name" value="ACR_tran"/>
    <property type="match status" value="2"/>
</dbReference>
<name>A0A6M1RL02_9BACT</name>
<feature type="transmembrane region" description="Helical" evidence="1">
    <location>
        <begin position="976"/>
        <end position="1000"/>
    </location>
</feature>